<proteinExistence type="predicted"/>
<keyword evidence="3" id="KW-1185">Reference proteome</keyword>
<dbReference type="PANTHER" id="PTHR36808">
    <property type="entry name" value="TRANSCRIPTIONAL REGULATOR ATRX-LIKE PROTEIN"/>
    <property type="match status" value="1"/>
</dbReference>
<feature type="compositionally biased region" description="Basic residues" evidence="1">
    <location>
        <begin position="95"/>
        <end position="128"/>
    </location>
</feature>
<reference evidence="3" key="1">
    <citation type="journal article" date="2019" name="Curr. Biol.">
        <title>Genome Sequence of Striga asiatica Provides Insight into the Evolution of Plant Parasitism.</title>
        <authorList>
            <person name="Yoshida S."/>
            <person name="Kim S."/>
            <person name="Wafula E.K."/>
            <person name="Tanskanen J."/>
            <person name="Kim Y.M."/>
            <person name="Honaas L."/>
            <person name="Yang Z."/>
            <person name="Spallek T."/>
            <person name="Conn C.E."/>
            <person name="Ichihashi Y."/>
            <person name="Cheong K."/>
            <person name="Cui S."/>
            <person name="Der J.P."/>
            <person name="Gundlach H."/>
            <person name="Jiao Y."/>
            <person name="Hori C."/>
            <person name="Ishida J.K."/>
            <person name="Kasahara H."/>
            <person name="Kiba T."/>
            <person name="Kim M.S."/>
            <person name="Koo N."/>
            <person name="Laohavisit A."/>
            <person name="Lee Y.H."/>
            <person name="Lumba S."/>
            <person name="McCourt P."/>
            <person name="Mortimer J.C."/>
            <person name="Mutuku J.M."/>
            <person name="Nomura T."/>
            <person name="Sasaki-Sekimoto Y."/>
            <person name="Seto Y."/>
            <person name="Wang Y."/>
            <person name="Wakatake T."/>
            <person name="Sakakibara H."/>
            <person name="Demura T."/>
            <person name="Yamaguchi S."/>
            <person name="Yoneyama K."/>
            <person name="Manabe R.I."/>
            <person name="Nelson D.C."/>
            <person name="Schulman A.H."/>
            <person name="Timko M.P."/>
            <person name="dePamphilis C.W."/>
            <person name="Choi D."/>
            <person name="Shirasu K."/>
        </authorList>
    </citation>
    <scope>NUCLEOTIDE SEQUENCE [LARGE SCALE GENOMIC DNA]</scope>
    <source>
        <strain evidence="3">cv. UVA1</strain>
    </source>
</reference>
<feature type="region of interest" description="Disordered" evidence="1">
    <location>
        <begin position="1"/>
        <end position="208"/>
    </location>
</feature>
<dbReference type="AlphaFoldDB" id="A0A5A7R807"/>
<feature type="compositionally biased region" description="Basic residues" evidence="1">
    <location>
        <begin position="56"/>
        <end position="68"/>
    </location>
</feature>
<evidence type="ECO:0000256" key="1">
    <source>
        <dbReference type="SAM" id="MobiDB-lite"/>
    </source>
</evidence>
<feature type="compositionally biased region" description="Low complexity" evidence="1">
    <location>
        <begin position="153"/>
        <end position="171"/>
    </location>
</feature>
<name>A0A5A7R807_STRAF</name>
<evidence type="ECO:0000313" key="2">
    <source>
        <dbReference type="EMBL" id="GER53843.1"/>
    </source>
</evidence>
<feature type="compositionally biased region" description="Polar residues" evidence="1">
    <location>
        <begin position="361"/>
        <end position="386"/>
    </location>
</feature>
<feature type="compositionally biased region" description="Low complexity" evidence="1">
    <location>
        <begin position="69"/>
        <end position="93"/>
    </location>
</feature>
<feature type="region of interest" description="Disordered" evidence="1">
    <location>
        <begin position="348"/>
        <end position="386"/>
    </location>
</feature>
<feature type="non-terminal residue" evidence="2">
    <location>
        <position position="499"/>
    </location>
</feature>
<feature type="compositionally biased region" description="Low complexity" evidence="1">
    <location>
        <begin position="36"/>
        <end position="48"/>
    </location>
</feature>
<dbReference type="EMBL" id="BKCP01010848">
    <property type="protein sequence ID" value="GER53843.1"/>
    <property type="molecule type" value="Genomic_DNA"/>
</dbReference>
<dbReference type="Proteomes" id="UP000325081">
    <property type="component" value="Unassembled WGS sequence"/>
</dbReference>
<feature type="compositionally biased region" description="Basic and acidic residues" evidence="1">
    <location>
        <begin position="194"/>
        <end position="206"/>
    </location>
</feature>
<feature type="compositionally biased region" description="Basic and acidic residues" evidence="1">
    <location>
        <begin position="441"/>
        <end position="454"/>
    </location>
</feature>
<dbReference type="PANTHER" id="PTHR36808:SF1">
    <property type="entry name" value="TRANSCRIPTIONAL REGULATOR ATRX-LIKE PROTEIN"/>
    <property type="match status" value="1"/>
</dbReference>
<accession>A0A5A7R807</accession>
<feature type="compositionally biased region" description="Basic residues" evidence="1">
    <location>
        <begin position="136"/>
        <end position="146"/>
    </location>
</feature>
<dbReference type="OrthoDB" id="786617at2759"/>
<evidence type="ECO:0000313" key="3">
    <source>
        <dbReference type="Proteomes" id="UP000325081"/>
    </source>
</evidence>
<sequence length="499" mass="56293">MAGRGSSSKRESSKRKREKTSSQKKSRSKKQKRAYNSDSSYSNEESLSPEPTSKSEHKKKIRKKKKLSSGHSTSSSSSYSDRSVSSDSDSSSSGYRRKKAKRSRVIVKSTKKLSRNKSTRSGRKPKRSRRDDSAKPKIRSSKKKTQKYISHYSGSDSESCSTCQSTSSSSSEDSEPKTSKMVLDKERKRFRGRNSYEDREKLERGSKHCVSAGHDDVALSPVINNSRRLKSVIAFADHRYDDDEEVEKSRWAMNPHEEEIVYDQNDYPSLKSPDSNEEGTKMELGDQSHGNLSKMIGVKDVVDDNVDKGKEVDDKSVLESILRQRALENLKKYKGRLQTGQTSLNLEMNEKDNAKMPPDVTTVSSDFQKTNQNSGPSQKSDLSQTTDAKSLLVGENIDKEHGIIVQTAEQLNDGPPDKYINSDVGLNKTVSNSEPSSSSVGEHKLERENEAKDGSFEQKTMTVMRGGEMVQVREFLCGFDYIDDCDFLFKKIDSWNWYF</sequence>
<gene>
    <name evidence="2" type="ORF">STAS_31389</name>
</gene>
<protein>
    <submittedName>
        <fullName evidence="2">WD40/YVTN repeat-like-containing domain</fullName>
    </submittedName>
</protein>
<feature type="region of interest" description="Disordered" evidence="1">
    <location>
        <begin position="258"/>
        <end position="292"/>
    </location>
</feature>
<feature type="region of interest" description="Disordered" evidence="1">
    <location>
        <begin position="428"/>
        <end position="454"/>
    </location>
</feature>
<comment type="caution">
    <text evidence="2">The sequence shown here is derived from an EMBL/GenBank/DDBJ whole genome shotgun (WGS) entry which is preliminary data.</text>
</comment>
<feature type="compositionally biased region" description="Basic and acidic residues" evidence="1">
    <location>
        <begin position="174"/>
        <end position="187"/>
    </location>
</feature>
<feature type="compositionally biased region" description="Basic residues" evidence="1">
    <location>
        <begin position="12"/>
        <end position="33"/>
    </location>
</feature>
<organism evidence="2 3">
    <name type="scientific">Striga asiatica</name>
    <name type="common">Asiatic witchweed</name>
    <name type="synonym">Buchnera asiatica</name>
    <dbReference type="NCBI Taxonomy" id="4170"/>
    <lineage>
        <taxon>Eukaryota</taxon>
        <taxon>Viridiplantae</taxon>
        <taxon>Streptophyta</taxon>
        <taxon>Embryophyta</taxon>
        <taxon>Tracheophyta</taxon>
        <taxon>Spermatophyta</taxon>
        <taxon>Magnoliopsida</taxon>
        <taxon>eudicotyledons</taxon>
        <taxon>Gunneridae</taxon>
        <taxon>Pentapetalae</taxon>
        <taxon>asterids</taxon>
        <taxon>lamiids</taxon>
        <taxon>Lamiales</taxon>
        <taxon>Orobanchaceae</taxon>
        <taxon>Buchnereae</taxon>
        <taxon>Striga</taxon>
    </lineage>
</organism>